<name>A0ABD0LBQ0_9CAEN</name>
<reference evidence="2 3" key="1">
    <citation type="journal article" date="2023" name="Sci. Data">
        <title>Genome assembly of the Korean intertidal mud-creeper Batillaria attramentaria.</title>
        <authorList>
            <person name="Patra A.K."/>
            <person name="Ho P.T."/>
            <person name="Jun S."/>
            <person name="Lee S.J."/>
            <person name="Kim Y."/>
            <person name="Won Y.J."/>
        </authorList>
    </citation>
    <scope>NUCLEOTIDE SEQUENCE [LARGE SCALE GENOMIC DNA]</scope>
    <source>
        <strain evidence="2">Wonlab-2016</strain>
    </source>
</reference>
<evidence type="ECO:0000313" key="2">
    <source>
        <dbReference type="EMBL" id="KAK7496693.1"/>
    </source>
</evidence>
<dbReference type="EMBL" id="JACVVK020000065">
    <property type="protein sequence ID" value="KAK7496693.1"/>
    <property type="molecule type" value="Genomic_DNA"/>
</dbReference>
<organism evidence="2 3">
    <name type="scientific">Batillaria attramentaria</name>
    <dbReference type="NCBI Taxonomy" id="370345"/>
    <lineage>
        <taxon>Eukaryota</taxon>
        <taxon>Metazoa</taxon>
        <taxon>Spiralia</taxon>
        <taxon>Lophotrochozoa</taxon>
        <taxon>Mollusca</taxon>
        <taxon>Gastropoda</taxon>
        <taxon>Caenogastropoda</taxon>
        <taxon>Sorbeoconcha</taxon>
        <taxon>Cerithioidea</taxon>
        <taxon>Batillariidae</taxon>
        <taxon>Batillaria</taxon>
    </lineage>
</organism>
<gene>
    <name evidence="2" type="ORF">BaRGS_00012100</name>
</gene>
<evidence type="ECO:0000256" key="1">
    <source>
        <dbReference type="SAM" id="MobiDB-lite"/>
    </source>
</evidence>
<evidence type="ECO:0000313" key="3">
    <source>
        <dbReference type="Proteomes" id="UP001519460"/>
    </source>
</evidence>
<accession>A0ABD0LBQ0</accession>
<dbReference type="Proteomes" id="UP001519460">
    <property type="component" value="Unassembled WGS sequence"/>
</dbReference>
<feature type="region of interest" description="Disordered" evidence="1">
    <location>
        <begin position="1"/>
        <end position="35"/>
    </location>
</feature>
<dbReference type="AlphaFoldDB" id="A0ABD0LBQ0"/>
<proteinExistence type="predicted"/>
<sequence>MHPWEASQTQFAASSSTCSCGRGPPLKDDPNLHAARPQSVGITGEAVAANKAGGCITVRSQHAFPSFSIVRVSFKPTSVHFLVHDDFISHRQLLDISSYG</sequence>
<comment type="caution">
    <text evidence="2">The sequence shown here is derived from an EMBL/GenBank/DDBJ whole genome shotgun (WGS) entry which is preliminary data.</text>
</comment>
<protein>
    <submittedName>
        <fullName evidence="2">Uncharacterized protein</fullName>
    </submittedName>
</protein>
<keyword evidence="3" id="KW-1185">Reference proteome</keyword>
<feature type="compositionally biased region" description="Low complexity" evidence="1">
    <location>
        <begin position="7"/>
        <end position="20"/>
    </location>
</feature>